<dbReference type="Pfam" id="PF24173">
    <property type="entry name" value="TPR_TTI1_N"/>
    <property type="match status" value="1"/>
</dbReference>
<evidence type="ECO:0000313" key="4">
    <source>
        <dbReference type="EMBL" id="SJL06183.1"/>
    </source>
</evidence>
<dbReference type="OrthoDB" id="49511at2759"/>
<feature type="domain" description="TTI1 N-terminal TPR" evidence="2">
    <location>
        <begin position="12"/>
        <end position="375"/>
    </location>
</feature>
<feature type="region of interest" description="Disordered" evidence="1">
    <location>
        <begin position="292"/>
        <end position="313"/>
    </location>
</feature>
<dbReference type="InterPro" id="IPR057566">
    <property type="entry name" value="TPR_TTI1_N"/>
</dbReference>
<dbReference type="PANTHER" id="PTHR18460">
    <property type="entry name" value="TEL2 INTERACTING PROTEIN 1 TTI1 FAMILY MEMBER"/>
    <property type="match status" value="1"/>
</dbReference>
<dbReference type="PANTHER" id="PTHR18460:SF3">
    <property type="entry name" value="TELO2-INTERACTING PROTEIN 1 HOMOLOG"/>
    <property type="match status" value="1"/>
</dbReference>
<sequence>MGESEAQSKRIFQSLKAVCVPLLGSAVLTPTSIPTVSKLLGELILALRTIKSSEFALSESLISYTFFPVSTILQRNTSTVIPDQILEKIFVVLEILCDDWWWSCEVSIWQQIFMLSGAVLGGMEGNGKAKERDDETKEAAARCLFTLLRVRTEDDERIHSNFAEPRLTLFKEHTRTEKFVPILGQTLNSLLINTDSRTLSLQKTCLDVVHLLLSAYFPDSLFPSVLPGVVSTTTKLALGTARKGWANGDLVSRALGVLSEIVVRSIADDICVQEGAVTSVEDLEDVINLVRDPEAKGPPTSVPNTKYATPRTPSWLRGTSSQLHIALNTLTPLVKHPTPSALIALSKLSSTVLLATSTTLPQTQPLLLSFLLSLSISDSPSVSKEAHTTLLGLLSPWSRSHHAFMRTLMLLTRDNLNALPRLLPLMADAKVEHIAGLIEAVCRLSSGKEGRTPSQNPISTELGRLLGPTGSVEKWGWNLLSVIEFVDPPVTITKTSSALLMLEHDSEQNQWVAFPDMIFRNTSLRSTYDALVKMFHALGQAAGDGCLFTIEWFVGVGQSGTGSRSVAALWCACRLLEGAARISLSSSPLESPRYTTSKRLDKLARALARSTSQIWDRADVDAMEEGPSGYDQEDVQDEVQHRQGVIPINETLHILQSHSPATKPRTVSQPMLHRAMLLQLLSITSGILQARFAALFIQTLYPVLHSLVSPNSHLSSTALAALNFITTNTSYASPANLLLSNFDYVLDSVSRRLTRRWLDVEATKVLVVMIQLVGDGVVEKAGDVVEECFDRLDEYHGYEVLVEGLIEVLSEVMKVIKMEEVDAAEHKQNKRGLRDDREPFNDFFDWFEHRNDAPVEEEDVDYGPAPREAWGDQKGKGVEGQEQAEDAPAAGADSTEELPPTPTQALTKQIVSRSLYFLTHQSPIIRARILTLLASSVAVLPESTLLPSIHSAWPFILNRLSDSESFVVSAAASLVEALATHVGTFMHRRIWDDIWPRFRQMLEKLDVADASSALSRRRHGAVGTESAYTHSHRIYRCLLKTMTASMLGVDPKDTSVWEVILAFRRFLDSRAHEELQGCARELYIAVGYNNMDAVWLALQSTCADALPAMNFLRMPQWDIENNVALVFKGLEPV</sequence>
<keyword evidence="5" id="KW-1185">Reference proteome</keyword>
<dbReference type="InterPro" id="IPR016024">
    <property type="entry name" value="ARM-type_fold"/>
</dbReference>
<dbReference type="Pfam" id="PF21547">
    <property type="entry name" value="TTI1"/>
    <property type="match status" value="1"/>
</dbReference>
<evidence type="ECO:0000259" key="2">
    <source>
        <dbReference type="Pfam" id="PF24173"/>
    </source>
</evidence>
<evidence type="ECO:0000259" key="3">
    <source>
        <dbReference type="Pfam" id="PF24181"/>
    </source>
</evidence>
<organism evidence="4 5">
    <name type="scientific">Armillaria ostoyae</name>
    <name type="common">Armillaria root rot fungus</name>
    <dbReference type="NCBI Taxonomy" id="47428"/>
    <lineage>
        <taxon>Eukaryota</taxon>
        <taxon>Fungi</taxon>
        <taxon>Dikarya</taxon>
        <taxon>Basidiomycota</taxon>
        <taxon>Agaricomycotina</taxon>
        <taxon>Agaricomycetes</taxon>
        <taxon>Agaricomycetidae</taxon>
        <taxon>Agaricales</taxon>
        <taxon>Marasmiineae</taxon>
        <taxon>Physalacriaceae</taxon>
        <taxon>Armillaria</taxon>
    </lineage>
</organism>
<dbReference type="InterPro" id="IPR049362">
    <property type="entry name" value="TTI1_rpt"/>
</dbReference>
<feature type="compositionally biased region" description="Basic and acidic residues" evidence="1">
    <location>
        <begin position="869"/>
        <end position="879"/>
    </location>
</feature>
<evidence type="ECO:0008006" key="6">
    <source>
        <dbReference type="Google" id="ProtNLM"/>
    </source>
</evidence>
<protein>
    <recommendedName>
        <fullName evidence="6">TEL2-interacting protein 1</fullName>
    </recommendedName>
</protein>
<dbReference type="Proteomes" id="UP000219338">
    <property type="component" value="Unassembled WGS sequence"/>
</dbReference>
<evidence type="ECO:0000313" key="5">
    <source>
        <dbReference type="Proteomes" id="UP000219338"/>
    </source>
</evidence>
<dbReference type="STRING" id="47428.A0A284RBQ0"/>
<dbReference type="InterPro" id="IPR057567">
    <property type="entry name" value="TPR_TTI1_C"/>
</dbReference>
<dbReference type="AlphaFoldDB" id="A0A284RBQ0"/>
<dbReference type="Gene3D" id="1.25.10.10">
    <property type="entry name" value="Leucine-rich Repeat Variant"/>
    <property type="match status" value="1"/>
</dbReference>
<dbReference type="OMA" id="PHPKKPW"/>
<dbReference type="GO" id="GO:0005737">
    <property type="term" value="C:cytoplasm"/>
    <property type="evidence" value="ECO:0007669"/>
    <property type="project" value="TreeGrafter"/>
</dbReference>
<dbReference type="SUPFAM" id="SSF48371">
    <property type="entry name" value="ARM repeat"/>
    <property type="match status" value="1"/>
</dbReference>
<accession>A0A284RBQ0</accession>
<name>A0A284RBQ0_ARMOS</name>
<feature type="domain" description="TTI1 C-terminal TPR" evidence="3">
    <location>
        <begin position="808"/>
        <end position="1095"/>
    </location>
</feature>
<evidence type="ECO:0000256" key="1">
    <source>
        <dbReference type="SAM" id="MobiDB-lite"/>
    </source>
</evidence>
<gene>
    <name evidence="4" type="ORF">ARMOST_09519</name>
</gene>
<dbReference type="Pfam" id="PF24181">
    <property type="entry name" value="TPR_TTI1_C"/>
    <property type="match status" value="1"/>
</dbReference>
<feature type="region of interest" description="Disordered" evidence="1">
    <location>
        <begin position="855"/>
        <end position="903"/>
    </location>
</feature>
<reference evidence="5" key="1">
    <citation type="journal article" date="2017" name="Nat. Ecol. Evol.">
        <title>Genome expansion and lineage-specific genetic innovations in the forest pathogenic fungi Armillaria.</title>
        <authorList>
            <person name="Sipos G."/>
            <person name="Prasanna A.N."/>
            <person name="Walter M.C."/>
            <person name="O'Connor E."/>
            <person name="Balint B."/>
            <person name="Krizsan K."/>
            <person name="Kiss B."/>
            <person name="Hess J."/>
            <person name="Varga T."/>
            <person name="Slot J."/>
            <person name="Riley R."/>
            <person name="Boka B."/>
            <person name="Rigling D."/>
            <person name="Barry K."/>
            <person name="Lee J."/>
            <person name="Mihaltcheva S."/>
            <person name="LaButti K."/>
            <person name="Lipzen A."/>
            <person name="Waldron R."/>
            <person name="Moloney N.M."/>
            <person name="Sperisen C."/>
            <person name="Kredics L."/>
            <person name="Vagvoelgyi C."/>
            <person name="Patrignani A."/>
            <person name="Fitzpatrick D."/>
            <person name="Nagy I."/>
            <person name="Doyle S."/>
            <person name="Anderson J.B."/>
            <person name="Grigoriev I.V."/>
            <person name="Gueldener U."/>
            <person name="Muensterkoetter M."/>
            <person name="Nagy L.G."/>
        </authorList>
    </citation>
    <scope>NUCLEOTIDE SEQUENCE [LARGE SCALE GENOMIC DNA]</scope>
    <source>
        <strain evidence="5">C18/9</strain>
    </source>
</reference>
<dbReference type="EMBL" id="FUEG01000006">
    <property type="protein sequence ID" value="SJL06183.1"/>
    <property type="molecule type" value="Genomic_DNA"/>
</dbReference>
<proteinExistence type="predicted"/>
<dbReference type="InterPro" id="IPR011989">
    <property type="entry name" value="ARM-like"/>
</dbReference>
<dbReference type="InterPro" id="IPR052587">
    <property type="entry name" value="TELO2-interacting_protein_1"/>
</dbReference>